<evidence type="ECO:0000256" key="4">
    <source>
        <dbReference type="ARBA" id="ARBA00022722"/>
    </source>
</evidence>
<proteinExistence type="inferred from homology"/>
<evidence type="ECO:0000256" key="1">
    <source>
        <dbReference type="ARBA" id="ARBA00001968"/>
    </source>
</evidence>
<evidence type="ECO:0000259" key="8">
    <source>
        <dbReference type="Pfam" id="PF13359"/>
    </source>
</evidence>
<evidence type="ECO:0000256" key="6">
    <source>
        <dbReference type="ARBA" id="ARBA00022801"/>
    </source>
</evidence>
<evidence type="ECO:0000313" key="9">
    <source>
        <dbReference type="Proteomes" id="UP001652620"/>
    </source>
</evidence>
<sequence length="302" mass="34290">MLAITLRFYATGSIQQLIGDVSGVSTSTVSRVVTLVSDKIARLRERFIRFPTTTEDIHQKQKEFFRIAKFPRVIGALDCTHVKIQSPGELKHLKTVMNIYFYMFPSFSGGDHAELFRNRKSIFSFNVQTICDARLMILDIVARWPGSTHDATILRNSCIFARLENGEFGDGLVLADKGYENNNRILTPLHSVNSAAERLYNESHIRSRNPIERSYGVWKRRFPVLSLGIRMNCTKVQSIIVATAVLQNICCLHRDTEAPPLDPEIDTQILSVLSIPNNRSSDRRTEKNVTRNNLINGYFATL</sequence>
<dbReference type="PANTHER" id="PTHR22930:SF289">
    <property type="entry name" value="DDE TNP4 DOMAIN-CONTAINING PROTEIN-RELATED"/>
    <property type="match status" value="1"/>
</dbReference>
<dbReference type="GeneID" id="125775457"/>
<dbReference type="InterPro" id="IPR045249">
    <property type="entry name" value="HARBI1-like"/>
</dbReference>
<comment type="cofactor">
    <cofactor evidence="1">
        <name>a divalent metal cation</name>
        <dbReference type="ChEBI" id="CHEBI:60240"/>
    </cofactor>
</comment>
<comment type="subcellular location">
    <subcellularLocation>
        <location evidence="2">Nucleus</location>
    </subcellularLocation>
</comment>
<dbReference type="InterPro" id="IPR027806">
    <property type="entry name" value="HARBI1_dom"/>
</dbReference>
<dbReference type="PANTHER" id="PTHR22930">
    <property type="match status" value="1"/>
</dbReference>
<keyword evidence="6" id="KW-0378">Hydrolase</keyword>
<keyword evidence="9" id="KW-1185">Reference proteome</keyword>
<evidence type="ECO:0000256" key="2">
    <source>
        <dbReference type="ARBA" id="ARBA00004123"/>
    </source>
</evidence>
<evidence type="ECO:0000256" key="7">
    <source>
        <dbReference type="ARBA" id="ARBA00023242"/>
    </source>
</evidence>
<accession>A0ABM3IYK3</accession>
<evidence type="ECO:0000256" key="5">
    <source>
        <dbReference type="ARBA" id="ARBA00022723"/>
    </source>
</evidence>
<evidence type="ECO:0000256" key="3">
    <source>
        <dbReference type="ARBA" id="ARBA00006958"/>
    </source>
</evidence>
<organism evidence="9 10">
    <name type="scientific">Bactrocera dorsalis</name>
    <name type="common">Oriental fruit fly</name>
    <name type="synonym">Dacus dorsalis</name>
    <dbReference type="NCBI Taxonomy" id="27457"/>
    <lineage>
        <taxon>Eukaryota</taxon>
        <taxon>Metazoa</taxon>
        <taxon>Ecdysozoa</taxon>
        <taxon>Arthropoda</taxon>
        <taxon>Hexapoda</taxon>
        <taxon>Insecta</taxon>
        <taxon>Pterygota</taxon>
        <taxon>Neoptera</taxon>
        <taxon>Endopterygota</taxon>
        <taxon>Diptera</taxon>
        <taxon>Brachycera</taxon>
        <taxon>Muscomorpha</taxon>
        <taxon>Tephritoidea</taxon>
        <taxon>Tephritidae</taxon>
        <taxon>Bactrocera</taxon>
        <taxon>Bactrocera</taxon>
    </lineage>
</organism>
<feature type="domain" description="DDE Tnp4" evidence="8">
    <location>
        <begin position="77"/>
        <end position="248"/>
    </location>
</feature>
<keyword evidence="7" id="KW-0539">Nucleus</keyword>
<reference evidence="10" key="2">
    <citation type="submission" date="2025-08" db="UniProtKB">
        <authorList>
            <consortium name="RefSeq"/>
        </authorList>
    </citation>
    <scope>IDENTIFICATION</scope>
    <source>
        <tissue evidence="10">Adult</tissue>
    </source>
</reference>
<keyword evidence="5" id="KW-0479">Metal-binding</keyword>
<gene>
    <name evidence="10" type="primary">LOC125775457</name>
</gene>
<reference evidence="9" key="1">
    <citation type="submission" date="2025-05" db="UniProtKB">
        <authorList>
            <consortium name="RefSeq"/>
        </authorList>
    </citation>
    <scope>NUCLEOTIDE SEQUENCE [LARGE SCALE GENOMIC DNA]</scope>
</reference>
<evidence type="ECO:0000313" key="10">
    <source>
        <dbReference type="RefSeq" id="XP_049302059.1"/>
    </source>
</evidence>
<comment type="similarity">
    <text evidence="3">Belongs to the HARBI1 family.</text>
</comment>
<dbReference type="RefSeq" id="XP_049302059.1">
    <property type="nucleotide sequence ID" value="XM_049446102.1"/>
</dbReference>
<dbReference type="Proteomes" id="UP001652620">
    <property type="component" value="Chromosome 1"/>
</dbReference>
<name>A0ABM3IYK3_BACDO</name>
<protein>
    <submittedName>
        <fullName evidence="10">Nuclease HARBI1</fullName>
    </submittedName>
</protein>
<dbReference type="Pfam" id="PF13359">
    <property type="entry name" value="DDE_Tnp_4"/>
    <property type="match status" value="1"/>
</dbReference>
<keyword evidence="4" id="KW-0540">Nuclease</keyword>